<protein>
    <submittedName>
        <fullName evidence="1">Uncharacterized protein</fullName>
    </submittedName>
</protein>
<reference evidence="1 2" key="1">
    <citation type="submission" date="2019-03" db="EMBL/GenBank/DDBJ databases">
        <title>First draft genome of Liparis tanakae, snailfish: a comprehensive survey of snailfish specific genes.</title>
        <authorList>
            <person name="Kim W."/>
            <person name="Song I."/>
            <person name="Jeong J.-H."/>
            <person name="Kim D."/>
            <person name="Kim S."/>
            <person name="Ryu S."/>
            <person name="Song J.Y."/>
            <person name="Lee S.K."/>
        </authorList>
    </citation>
    <scope>NUCLEOTIDE SEQUENCE [LARGE SCALE GENOMIC DNA]</scope>
    <source>
        <tissue evidence="1">Muscle</tissue>
    </source>
</reference>
<keyword evidence="2" id="KW-1185">Reference proteome</keyword>
<accession>A0A4Z2IBW9</accession>
<dbReference type="Proteomes" id="UP000314294">
    <property type="component" value="Unassembled WGS sequence"/>
</dbReference>
<proteinExistence type="predicted"/>
<evidence type="ECO:0000313" key="2">
    <source>
        <dbReference type="Proteomes" id="UP000314294"/>
    </source>
</evidence>
<evidence type="ECO:0000313" key="1">
    <source>
        <dbReference type="EMBL" id="TNN75539.1"/>
    </source>
</evidence>
<gene>
    <name evidence="1" type="ORF">EYF80_014351</name>
</gene>
<comment type="caution">
    <text evidence="1">The sequence shown here is derived from an EMBL/GenBank/DDBJ whole genome shotgun (WGS) entry which is preliminary data.</text>
</comment>
<organism evidence="1 2">
    <name type="scientific">Liparis tanakae</name>
    <name type="common">Tanaka's snailfish</name>
    <dbReference type="NCBI Taxonomy" id="230148"/>
    <lineage>
        <taxon>Eukaryota</taxon>
        <taxon>Metazoa</taxon>
        <taxon>Chordata</taxon>
        <taxon>Craniata</taxon>
        <taxon>Vertebrata</taxon>
        <taxon>Euteleostomi</taxon>
        <taxon>Actinopterygii</taxon>
        <taxon>Neopterygii</taxon>
        <taxon>Teleostei</taxon>
        <taxon>Neoteleostei</taxon>
        <taxon>Acanthomorphata</taxon>
        <taxon>Eupercaria</taxon>
        <taxon>Perciformes</taxon>
        <taxon>Cottioidei</taxon>
        <taxon>Cottales</taxon>
        <taxon>Liparidae</taxon>
        <taxon>Liparis</taxon>
    </lineage>
</organism>
<dbReference type="AlphaFoldDB" id="A0A4Z2IBW9"/>
<name>A0A4Z2IBW9_9TELE</name>
<sequence length="94" mass="10290">MLKVAESSPNLLEALQDAARSPVTVRLRLLWTSPSLSVSDVAARWTATLVFPETSSKVSVSVEVHSYTPPWSRVTLSSTSTLLDRGKFSCKRPT</sequence>
<dbReference type="EMBL" id="SRLO01000103">
    <property type="protein sequence ID" value="TNN75539.1"/>
    <property type="molecule type" value="Genomic_DNA"/>
</dbReference>